<evidence type="ECO:0000313" key="3">
    <source>
        <dbReference type="Proteomes" id="UP000233551"/>
    </source>
</evidence>
<proteinExistence type="predicted"/>
<feature type="compositionally biased region" description="Basic and acidic residues" evidence="1">
    <location>
        <begin position="47"/>
        <end position="63"/>
    </location>
</feature>
<dbReference type="AlphaFoldDB" id="A0A2I0JG31"/>
<feature type="region of interest" description="Disordered" evidence="1">
    <location>
        <begin position="47"/>
        <end position="70"/>
    </location>
</feature>
<keyword evidence="3" id="KW-1185">Reference proteome</keyword>
<protein>
    <submittedName>
        <fullName evidence="2">Uncharacterized protein</fullName>
    </submittedName>
</protein>
<evidence type="ECO:0000313" key="2">
    <source>
        <dbReference type="EMBL" id="PKI54923.1"/>
    </source>
</evidence>
<evidence type="ECO:0000256" key="1">
    <source>
        <dbReference type="SAM" id="MobiDB-lite"/>
    </source>
</evidence>
<reference evidence="2 3" key="1">
    <citation type="submission" date="2017-11" db="EMBL/GenBank/DDBJ databases">
        <title>De-novo sequencing of pomegranate (Punica granatum L.) genome.</title>
        <authorList>
            <person name="Akparov Z."/>
            <person name="Amiraslanov A."/>
            <person name="Hajiyeva S."/>
            <person name="Abbasov M."/>
            <person name="Kaur K."/>
            <person name="Hamwieh A."/>
            <person name="Solovyev V."/>
            <person name="Salamov A."/>
            <person name="Braich B."/>
            <person name="Kosarev P."/>
            <person name="Mahmoud A."/>
            <person name="Hajiyev E."/>
            <person name="Babayeva S."/>
            <person name="Izzatullayeva V."/>
            <person name="Mammadov A."/>
            <person name="Mammadov A."/>
            <person name="Sharifova S."/>
            <person name="Ojaghi J."/>
            <person name="Eynullazada K."/>
            <person name="Bayramov B."/>
            <person name="Abdulazimova A."/>
            <person name="Shahmuradov I."/>
        </authorList>
    </citation>
    <scope>NUCLEOTIDE SEQUENCE [LARGE SCALE GENOMIC DNA]</scope>
    <source>
        <strain evidence="3">cv. AG2017</strain>
        <tissue evidence="2">Leaf</tissue>
    </source>
</reference>
<comment type="caution">
    <text evidence="2">The sequence shown here is derived from an EMBL/GenBank/DDBJ whole genome shotgun (WGS) entry which is preliminary data.</text>
</comment>
<organism evidence="2 3">
    <name type="scientific">Punica granatum</name>
    <name type="common">Pomegranate</name>
    <dbReference type="NCBI Taxonomy" id="22663"/>
    <lineage>
        <taxon>Eukaryota</taxon>
        <taxon>Viridiplantae</taxon>
        <taxon>Streptophyta</taxon>
        <taxon>Embryophyta</taxon>
        <taxon>Tracheophyta</taxon>
        <taxon>Spermatophyta</taxon>
        <taxon>Magnoliopsida</taxon>
        <taxon>eudicotyledons</taxon>
        <taxon>Gunneridae</taxon>
        <taxon>Pentapetalae</taxon>
        <taxon>rosids</taxon>
        <taxon>malvids</taxon>
        <taxon>Myrtales</taxon>
        <taxon>Lythraceae</taxon>
        <taxon>Punica</taxon>
    </lineage>
</organism>
<dbReference type="Proteomes" id="UP000233551">
    <property type="component" value="Unassembled WGS sequence"/>
</dbReference>
<dbReference type="EMBL" id="PGOL01001750">
    <property type="protein sequence ID" value="PKI54923.1"/>
    <property type="molecule type" value="Genomic_DNA"/>
</dbReference>
<accession>A0A2I0JG31</accession>
<feature type="compositionally biased region" description="Gly residues" evidence="1">
    <location>
        <begin position="11"/>
        <end position="21"/>
    </location>
</feature>
<feature type="region of interest" description="Disordered" evidence="1">
    <location>
        <begin position="1"/>
        <end position="30"/>
    </location>
</feature>
<gene>
    <name evidence="2" type="ORF">CRG98_024682</name>
</gene>
<name>A0A2I0JG31_PUNGR</name>
<sequence length="70" mass="7694">MGNDLDPSGRGSLGRGLGHGTHGQVSRERPACKEWLESMWDTIRDPRRVKEASRPNPSEKGRVILDPSGV</sequence>